<comment type="caution">
    <text evidence="3">The sequence shown here is derived from an EMBL/GenBank/DDBJ whole genome shotgun (WGS) entry which is preliminary data.</text>
</comment>
<feature type="transmembrane region" description="Helical" evidence="2">
    <location>
        <begin position="643"/>
        <end position="664"/>
    </location>
</feature>
<keyword evidence="4" id="KW-1185">Reference proteome</keyword>
<evidence type="ECO:0000313" key="3">
    <source>
        <dbReference type="EMBL" id="KAK5081379.1"/>
    </source>
</evidence>
<dbReference type="AlphaFoldDB" id="A0AAN7YDA0"/>
<name>A0AAN7YDA0_9EURO</name>
<keyword evidence="2" id="KW-0812">Transmembrane</keyword>
<organism evidence="3 4">
    <name type="scientific">Lithohypha guttulata</name>
    <dbReference type="NCBI Taxonomy" id="1690604"/>
    <lineage>
        <taxon>Eukaryota</taxon>
        <taxon>Fungi</taxon>
        <taxon>Dikarya</taxon>
        <taxon>Ascomycota</taxon>
        <taxon>Pezizomycotina</taxon>
        <taxon>Eurotiomycetes</taxon>
        <taxon>Chaetothyriomycetidae</taxon>
        <taxon>Chaetothyriales</taxon>
        <taxon>Trichomeriaceae</taxon>
        <taxon>Lithohypha</taxon>
    </lineage>
</organism>
<evidence type="ECO:0000256" key="1">
    <source>
        <dbReference type="SAM" id="MobiDB-lite"/>
    </source>
</evidence>
<protein>
    <submittedName>
        <fullName evidence="3">Uncharacterized protein</fullName>
    </submittedName>
</protein>
<accession>A0AAN7YDA0</accession>
<evidence type="ECO:0000313" key="4">
    <source>
        <dbReference type="Proteomes" id="UP001309876"/>
    </source>
</evidence>
<feature type="compositionally biased region" description="Polar residues" evidence="1">
    <location>
        <begin position="475"/>
        <end position="490"/>
    </location>
</feature>
<feature type="compositionally biased region" description="Low complexity" evidence="1">
    <location>
        <begin position="491"/>
        <end position="505"/>
    </location>
</feature>
<feature type="transmembrane region" description="Helical" evidence="2">
    <location>
        <begin position="41"/>
        <end position="64"/>
    </location>
</feature>
<sequence length="776" mass="84557">MSATHQTNAKTWLRETASRARTDPLHVSAGLKQGDYSRSHFYTALILIWTACVGAYVIVLEKAVNNHDFLGKRGEAARDENFDKLAFLRAAFASIHVPVIVSVLASTVPYWTMTSPDGVTAAQTTAELAYEEIEMKKALAYVGFPILSIAYVTESSQYWDAQSLDVAVSLGGSNMSYETALDFMQDPSRWVGEGLFSAAPGRFIDIGDLLVLNASVKTNDPYTGLSFDHTFWSDGDSILTRLELSSKEQFQMSLAAVQVKALCTLAYYNDTVFLPQYSIGPEAELDFDYGDQLSCKLNCSGVTGQEGAICISNSTTLPMCPTNSTLAGTSSCFSGQALSCGKISETSSTQLAATAHIQFAVHNRFKYTAVRTCDLSLSFVRPVANTLIGEYVQATADQSEQSDTSLQNPQGLTPLQLLHMSVVGPMSIFHNGPPRLTNDTEFTAITDGFKWVSWLSDQGARDLSYSRTQTVILTGPNNRRTSIPQKRSPQTSTTNTPLTTAVSGSVTSDSGVTVIESLGPVTQAYGTENLTIGGGLLFGSGTKTFAVYTASIPDTAAARIGGNPWDLLQIRPTPTQAGVIYVVSLADNSPEGNSLYKPSYLNEDIFLKPLLYVVTKPGFFTTGTTGAVVFKTDIIQTRGRVPWRLAVIILMTPLLWTFILTIMANRRKRWTASLDAWAIFRLGSDWRGHLQHLRFAGLRESKEELQSVPGLIYIDPDEGIVELAHPVKTTFGRGVHTLKRRSIAVRGTESQQIVGSTDGEENKQAKLVTGRSDMWI</sequence>
<proteinExistence type="predicted"/>
<feature type="region of interest" description="Disordered" evidence="1">
    <location>
        <begin position="475"/>
        <end position="505"/>
    </location>
</feature>
<dbReference type="EMBL" id="JAVRRJ010000010">
    <property type="protein sequence ID" value="KAK5081379.1"/>
    <property type="molecule type" value="Genomic_DNA"/>
</dbReference>
<gene>
    <name evidence="3" type="ORF">LTR05_008174</name>
</gene>
<keyword evidence="2" id="KW-0472">Membrane</keyword>
<dbReference type="Proteomes" id="UP001309876">
    <property type="component" value="Unassembled WGS sequence"/>
</dbReference>
<evidence type="ECO:0000256" key="2">
    <source>
        <dbReference type="SAM" id="Phobius"/>
    </source>
</evidence>
<reference evidence="3 4" key="1">
    <citation type="submission" date="2023-08" db="EMBL/GenBank/DDBJ databases">
        <title>Black Yeasts Isolated from many extreme environments.</title>
        <authorList>
            <person name="Coleine C."/>
            <person name="Stajich J.E."/>
            <person name="Selbmann L."/>
        </authorList>
    </citation>
    <scope>NUCLEOTIDE SEQUENCE [LARGE SCALE GENOMIC DNA]</scope>
    <source>
        <strain evidence="3 4">CCFEE 5910</strain>
    </source>
</reference>
<keyword evidence="2" id="KW-1133">Transmembrane helix</keyword>